<dbReference type="GO" id="GO:0005525">
    <property type="term" value="F:GTP binding"/>
    <property type="evidence" value="ECO:0007669"/>
    <property type="project" value="UniProtKB-UniRule"/>
</dbReference>
<evidence type="ECO:0000256" key="7">
    <source>
        <dbReference type="ARBA" id="ARBA00023134"/>
    </source>
</evidence>
<dbReference type="InterPro" id="IPR040064">
    <property type="entry name" value="MoaA-like"/>
</dbReference>
<dbReference type="AlphaFoldDB" id="A0A166F8T5"/>
<evidence type="ECO:0000259" key="12">
    <source>
        <dbReference type="PROSITE" id="PS51918"/>
    </source>
</evidence>
<dbReference type="SUPFAM" id="SSF102114">
    <property type="entry name" value="Radical SAM enzymes"/>
    <property type="match status" value="1"/>
</dbReference>
<comment type="similarity">
    <text evidence="11">Belongs to the radical SAM superfamily. MoaA family.</text>
</comment>
<dbReference type="InterPro" id="IPR013485">
    <property type="entry name" value="MoaA_arc"/>
</dbReference>
<dbReference type="SMART" id="SM00729">
    <property type="entry name" value="Elp3"/>
    <property type="match status" value="1"/>
</dbReference>
<feature type="binding site" evidence="11">
    <location>
        <position position="265"/>
    </location>
    <ligand>
        <name>[4Fe-4S] cluster</name>
        <dbReference type="ChEBI" id="CHEBI:49883"/>
        <label>2</label>
        <note>4Fe-4S-substrate</note>
    </ligand>
</feature>
<dbReference type="Gene3D" id="3.20.20.70">
    <property type="entry name" value="Aldolase class I"/>
    <property type="match status" value="1"/>
</dbReference>
<dbReference type="EMBL" id="LWMT01000022">
    <property type="protein sequence ID" value="KZX17424.1"/>
    <property type="molecule type" value="Genomic_DNA"/>
</dbReference>
<evidence type="ECO:0000256" key="11">
    <source>
        <dbReference type="HAMAP-Rule" id="MF_01225"/>
    </source>
</evidence>
<dbReference type="SFLD" id="SFLDG01386">
    <property type="entry name" value="main_SPASM_domain-containing"/>
    <property type="match status" value="1"/>
</dbReference>
<proteinExistence type="inferred from homology"/>
<comment type="catalytic activity">
    <reaction evidence="10 11">
        <text>GTP + AH2 + S-adenosyl-L-methionine = (8S)-3',8-cyclo-7,8-dihydroguanosine 5'-triphosphate + 5'-deoxyadenosine + L-methionine + A + H(+)</text>
        <dbReference type="Rhea" id="RHEA:49576"/>
        <dbReference type="ChEBI" id="CHEBI:13193"/>
        <dbReference type="ChEBI" id="CHEBI:15378"/>
        <dbReference type="ChEBI" id="CHEBI:17319"/>
        <dbReference type="ChEBI" id="CHEBI:17499"/>
        <dbReference type="ChEBI" id="CHEBI:37565"/>
        <dbReference type="ChEBI" id="CHEBI:57844"/>
        <dbReference type="ChEBI" id="CHEBI:59789"/>
        <dbReference type="ChEBI" id="CHEBI:131766"/>
        <dbReference type="EC" id="4.1.99.22"/>
    </reaction>
</comment>
<dbReference type="Pfam" id="PF04055">
    <property type="entry name" value="Radical_SAM"/>
    <property type="match status" value="1"/>
</dbReference>
<dbReference type="GO" id="GO:0006777">
    <property type="term" value="P:Mo-molybdopterin cofactor biosynthetic process"/>
    <property type="evidence" value="ECO:0007669"/>
    <property type="project" value="UniProtKB-UniRule"/>
</dbReference>
<dbReference type="InterPro" id="IPR000385">
    <property type="entry name" value="MoaA_NifB_PqqE_Fe-S-bd_CS"/>
</dbReference>
<feature type="binding site" evidence="11">
    <location>
        <position position="27"/>
    </location>
    <ligand>
        <name>[4Fe-4S] cluster</name>
        <dbReference type="ChEBI" id="CHEBI:49883"/>
        <label>1</label>
        <note>4Fe-4S-S-AdoMet</note>
    </ligand>
</feature>
<feature type="binding site" evidence="11">
    <location>
        <position position="26"/>
    </location>
    <ligand>
        <name>S-adenosyl-L-methionine</name>
        <dbReference type="ChEBI" id="CHEBI:59789"/>
    </ligand>
</feature>
<comment type="function">
    <text evidence="11">Catalyzes the cyclization of GTP to (8S)-3',8-cyclo-7,8-dihydroguanosine 5'-triphosphate.</text>
</comment>
<dbReference type="SFLD" id="SFLDS00029">
    <property type="entry name" value="Radical_SAM"/>
    <property type="match status" value="1"/>
</dbReference>
<dbReference type="InterPro" id="IPR006638">
    <property type="entry name" value="Elp3/MiaA/NifB-like_rSAM"/>
</dbReference>
<comment type="caution">
    <text evidence="13">The sequence shown here is derived from an EMBL/GenBank/DDBJ whole genome shotgun (WGS) entry which is preliminary data.</text>
</comment>
<dbReference type="GO" id="GO:0061798">
    <property type="term" value="F:GTP 3',8'-cyclase activity"/>
    <property type="evidence" value="ECO:0007669"/>
    <property type="project" value="UniProtKB-UniRule"/>
</dbReference>
<evidence type="ECO:0000256" key="6">
    <source>
        <dbReference type="ARBA" id="ARBA00023014"/>
    </source>
</evidence>
<keyword evidence="1 11" id="KW-0004">4Fe-4S</keyword>
<feature type="binding site" evidence="11">
    <location>
        <begin position="253"/>
        <end position="255"/>
    </location>
    <ligand>
        <name>GTP</name>
        <dbReference type="ChEBI" id="CHEBI:37565"/>
    </ligand>
</feature>
<organism evidence="13 14">
    <name type="scientific">Methanobrevibacter filiformis</name>
    <dbReference type="NCBI Taxonomy" id="55758"/>
    <lineage>
        <taxon>Archaea</taxon>
        <taxon>Methanobacteriati</taxon>
        <taxon>Methanobacteriota</taxon>
        <taxon>Methanomada group</taxon>
        <taxon>Methanobacteria</taxon>
        <taxon>Methanobacteriales</taxon>
        <taxon>Methanobacteriaceae</taxon>
        <taxon>Methanobrevibacter</taxon>
    </lineage>
</organism>
<dbReference type="NCBIfam" id="NF001199">
    <property type="entry name" value="PRK00164.2-1"/>
    <property type="match status" value="1"/>
</dbReference>
<dbReference type="InterPro" id="IPR050105">
    <property type="entry name" value="MoCo_biosynth_MoaA/MoaC"/>
</dbReference>
<accession>A0A166F8T5</accession>
<dbReference type="Pfam" id="PF06463">
    <property type="entry name" value="Mob_synth_C"/>
    <property type="match status" value="1"/>
</dbReference>
<dbReference type="GO" id="GO:0051539">
    <property type="term" value="F:4 iron, 4 sulfur cluster binding"/>
    <property type="evidence" value="ECO:0007669"/>
    <property type="project" value="UniProtKB-UniRule"/>
</dbReference>
<dbReference type="UniPathway" id="UPA00344"/>
<feature type="binding site" evidence="11">
    <location>
        <position position="251"/>
    </location>
    <ligand>
        <name>[4Fe-4S] cluster</name>
        <dbReference type="ChEBI" id="CHEBI:49883"/>
        <label>2</label>
        <note>4Fe-4S-substrate</note>
    </ligand>
</feature>
<name>A0A166F8T5_9EURY</name>
<feature type="binding site" evidence="11">
    <location>
        <position position="90"/>
    </location>
    <ligand>
        <name>GTP</name>
        <dbReference type="ChEBI" id="CHEBI:37565"/>
    </ligand>
</feature>
<keyword evidence="7 11" id="KW-0342">GTP-binding</keyword>
<feature type="binding site" evidence="11">
    <location>
        <position position="24"/>
    </location>
    <ligand>
        <name>[4Fe-4S] cluster</name>
        <dbReference type="ChEBI" id="CHEBI:49883"/>
        <label>1</label>
        <note>4Fe-4S-S-AdoMet</note>
    </ligand>
</feature>
<keyword evidence="8 11" id="KW-0501">Molybdenum cofactor biosynthesis</keyword>
<evidence type="ECO:0000313" key="13">
    <source>
        <dbReference type="EMBL" id="KZX17424.1"/>
    </source>
</evidence>
<evidence type="ECO:0000256" key="9">
    <source>
        <dbReference type="ARBA" id="ARBA00023239"/>
    </source>
</evidence>
<dbReference type="SFLD" id="SFLDG01383">
    <property type="entry name" value="cyclic_pyranopterin_phosphate"/>
    <property type="match status" value="1"/>
</dbReference>
<dbReference type="PATRIC" id="fig|55758.3.peg.205"/>
<evidence type="ECO:0000256" key="3">
    <source>
        <dbReference type="ARBA" id="ARBA00022723"/>
    </source>
</evidence>
<feature type="binding site" evidence="11">
    <location>
        <position position="13"/>
    </location>
    <ligand>
        <name>GTP</name>
        <dbReference type="ChEBI" id="CHEBI:37565"/>
    </ligand>
</feature>
<gene>
    <name evidence="13" type="primary">moaA_1</name>
    <name evidence="11" type="synonym">moaA</name>
    <name evidence="13" type="ORF">MBFIL_01850</name>
</gene>
<keyword evidence="2 11" id="KW-0949">S-adenosyl-L-methionine</keyword>
<dbReference type="PANTHER" id="PTHR22960">
    <property type="entry name" value="MOLYBDOPTERIN COFACTOR SYNTHESIS PROTEIN A"/>
    <property type="match status" value="1"/>
</dbReference>
<feature type="binding site" evidence="11">
    <location>
        <position position="114"/>
    </location>
    <ligand>
        <name>S-adenosyl-L-methionine</name>
        <dbReference type="ChEBI" id="CHEBI:59789"/>
    </ligand>
</feature>
<evidence type="ECO:0000313" key="14">
    <source>
        <dbReference type="Proteomes" id="UP000077066"/>
    </source>
</evidence>
<dbReference type="SFLD" id="SFLDG01067">
    <property type="entry name" value="SPASM/twitch_domain_containing"/>
    <property type="match status" value="1"/>
</dbReference>
<feature type="domain" description="Radical SAM core" evidence="12">
    <location>
        <begin position="4"/>
        <end position="232"/>
    </location>
</feature>
<dbReference type="PROSITE" id="PS01305">
    <property type="entry name" value="MOAA_NIFB_PQQE"/>
    <property type="match status" value="1"/>
</dbReference>
<keyword evidence="9 11" id="KW-0456">Lyase</keyword>
<dbReference type="STRING" id="55758.MBFIL_01850"/>
<dbReference type="PANTHER" id="PTHR22960:SF0">
    <property type="entry name" value="MOLYBDENUM COFACTOR BIOSYNTHESIS PROTEIN 1"/>
    <property type="match status" value="1"/>
</dbReference>
<dbReference type="InterPro" id="IPR010505">
    <property type="entry name" value="MoaA_twitch"/>
</dbReference>
<keyword evidence="5 11" id="KW-0408">Iron</keyword>
<evidence type="ECO:0000256" key="2">
    <source>
        <dbReference type="ARBA" id="ARBA00022691"/>
    </source>
</evidence>
<keyword evidence="6 11" id="KW-0411">Iron-sulfur</keyword>
<dbReference type="InterPro" id="IPR013785">
    <property type="entry name" value="Aldolase_TIM"/>
</dbReference>
<evidence type="ECO:0000256" key="4">
    <source>
        <dbReference type="ARBA" id="ARBA00022741"/>
    </source>
</evidence>
<dbReference type="NCBIfam" id="TIGR02668">
    <property type="entry name" value="moaA_archaeal"/>
    <property type="match status" value="1"/>
</dbReference>
<dbReference type="GO" id="GO:0046872">
    <property type="term" value="F:metal ion binding"/>
    <property type="evidence" value="ECO:0007669"/>
    <property type="project" value="UniProtKB-KW"/>
</dbReference>
<comment type="caution">
    <text evidence="11">Lacks conserved residue(s) required for the propagation of feature annotation.</text>
</comment>
<dbReference type="EC" id="4.1.99.22" evidence="11"/>
<evidence type="ECO:0000256" key="10">
    <source>
        <dbReference type="ARBA" id="ARBA00048697"/>
    </source>
</evidence>
<dbReference type="CDD" id="cd21117">
    <property type="entry name" value="Twitch_MoaA"/>
    <property type="match status" value="1"/>
</dbReference>
<keyword evidence="14" id="KW-1185">Reference proteome</keyword>
<comment type="cofactor">
    <cofactor evidence="11">
        <name>[4Fe-4S] cluster</name>
        <dbReference type="ChEBI" id="CHEBI:49883"/>
    </cofactor>
    <text evidence="11">Binds 2 [4Fe-4S] clusters. Binds 1 [4Fe-4S] cluster coordinated with 3 cysteines and an exchangeable S-adenosyl-L-methionine and 1 [4Fe-4S] cluster coordinated with 3 cysteines and the GTP-derived substrate.</text>
</comment>
<feature type="binding site" evidence="11">
    <location>
        <position position="60"/>
    </location>
    <ligand>
        <name>GTP</name>
        <dbReference type="ChEBI" id="CHEBI:37565"/>
    </ligand>
</feature>
<dbReference type="CDD" id="cd01335">
    <property type="entry name" value="Radical_SAM"/>
    <property type="match status" value="1"/>
</dbReference>
<feature type="binding site" evidence="11">
    <location>
        <position position="64"/>
    </location>
    <ligand>
        <name>S-adenosyl-L-methionine</name>
        <dbReference type="ChEBI" id="CHEBI:59789"/>
    </ligand>
</feature>
<dbReference type="Proteomes" id="UP000077066">
    <property type="component" value="Unassembled WGS sequence"/>
</dbReference>
<evidence type="ECO:0000256" key="5">
    <source>
        <dbReference type="ARBA" id="ARBA00023004"/>
    </source>
</evidence>
<reference evidence="13 14" key="1">
    <citation type="submission" date="2016-04" db="EMBL/GenBank/DDBJ databases">
        <title>Genome sequence of Methanobrevibacter filiformis DSM 11501.</title>
        <authorList>
            <person name="Poehlein A."/>
            <person name="Seedorf H."/>
            <person name="Daniel R."/>
        </authorList>
    </citation>
    <scope>NUCLEOTIDE SEQUENCE [LARGE SCALE GENOMIC DNA]</scope>
    <source>
        <strain evidence="13 14">DSM 11501</strain>
    </source>
</reference>
<evidence type="ECO:0000256" key="1">
    <source>
        <dbReference type="ARBA" id="ARBA00022485"/>
    </source>
</evidence>
<dbReference type="GO" id="GO:0061799">
    <property type="term" value="F:cyclic pyranopterin monophosphate synthase activity"/>
    <property type="evidence" value="ECO:0007669"/>
    <property type="project" value="TreeGrafter"/>
</dbReference>
<feature type="binding site" evidence="11">
    <location>
        <position position="20"/>
    </location>
    <ligand>
        <name>[4Fe-4S] cluster</name>
        <dbReference type="ChEBI" id="CHEBI:49883"/>
        <label>1</label>
        <note>4Fe-4S-S-AdoMet</note>
    </ligand>
</feature>
<sequence length="305" mass="35422">MKDNYDRPIISLRISLTNRCNLDCLYCHHDGMLPSNLEMTSDEIYRILKIAKKIGITKIRYSGGEPLIRKDIVDIIKKTGTLNFKDISITTNGILLNQYAQDLKDAGLNRVNVSFDTLNPKTYKKITTKNFLKEAKSGILEGYKAGLDPIKINMVVMKNINNNEIMDMFNFCKEYNFVLQLIELLKSENCSDESFNNEYHVDMEPIEKSLEKLAHKIKTRNFMQDRKKYFIDNGEIEVVRPMDNTKFCENCTRLRITPEGKIKPCLLRNDNLIDIIGPIRNNATDEELEKIFIDAINNREPFYDQ</sequence>
<feature type="binding site" evidence="11">
    <location>
        <position position="248"/>
    </location>
    <ligand>
        <name>[4Fe-4S] cluster</name>
        <dbReference type="ChEBI" id="CHEBI:49883"/>
        <label>2</label>
        <note>4Fe-4S-substrate</note>
    </ligand>
</feature>
<comment type="pathway">
    <text evidence="11">Cofactor biosynthesis; molybdopterin biosynthesis.</text>
</comment>
<dbReference type="PROSITE" id="PS51918">
    <property type="entry name" value="RADICAL_SAM"/>
    <property type="match status" value="1"/>
</dbReference>
<feature type="binding site" evidence="11">
    <location>
        <position position="151"/>
    </location>
    <ligand>
        <name>GTP</name>
        <dbReference type="ChEBI" id="CHEBI:37565"/>
    </ligand>
</feature>
<dbReference type="HAMAP" id="MF_01225_A">
    <property type="entry name" value="MoaA_A"/>
    <property type="match status" value="1"/>
</dbReference>
<dbReference type="GO" id="GO:1904047">
    <property type="term" value="F:S-adenosyl-L-methionine binding"/>
    <property type="evidence" value="ECO:0007669"/>
    <property type="project" value="UniProtKB-UniRule"/>
</dbReference>
<keyword evidence="3 11" id="KW-0479">Metal-binding</keyword>
<keyword evidence="4 11" id="KW-0547">Nucleotide-binding</keyword>
<dbReference type="InterPro" id="IPR007197">
    <property type="entry name" value="rSAM"/>
</dbReference>
<evidence type="ECO:0000256" key="8">
    <source>
        <dbReference type="ARBA" id="ARBA00023150"/>
    </source>
</evidence>
<protein>
    <recommendedName>
        <fullName evidence="11">Probable GTP 3',8-cyclase</fullName>
        <ecNumber evidence="11">4.1.99.22</ecNumber>
    </recommendedName>
    <alternativeName>
        <fullName evidence="11">Molybdenum cofactor biosynthesis protein A</fullName>
    </alternativeName>
</protein>
<dbReference type="InterPro" id="IPR058240">
    <property type="entry name" value="rSAM_sf"/>
</dbReference>